<dbReference type="EMBL" id="SRLO01000442">
    <property type="protein sequence ID" value="TNN55912.1"/>
    <property type="molecule type" value="Genomic_DNA"/>
</dbReference>
<evidence type="ECO:0000313" key="1">
    <source>
        <dbReference type="EMBL" id="TNN55912.1"/>
    </source>
</evidence>
<comment type="caution">
    <text evidence="1">The sequence shown here is derived from an EMBL/GenBank/DDBJ whole genome shotgun (WGS) entry which is preliminary data.</text>
</comment>
<organism evidence="1 2">
    <name type="scientific">Liparis tanakae</name>
    <name type="common">Tanaka's snailfish</name>
    <dbReference type="NCBI Taxonomy" id="230148"/>
    <lineage>
        <taxon>Eukaryota</taxon>
        <taxon>Metazoa</taxon>
        <taxon>Chordata</taxon>
        <taxon>Craniata</taxon>
        <taxon>Vertebrata</taxon>
        <taxon>Euteleostomi</taxon>
        <taxon>Actinopterygii</taxon>
        <taxon>Neopterygii</taxon>
        <taxon>Teleostei</taxon>
        <taxon>Neoteleostei</taxon>
        <taxon>Acanthomorphata</taxon>
        <taxon>Eupercaria</taxon>
        <taxon>Perciformes</taxon>
        <taxon>Cottioidei</taxon>
        <taxon>Cottales</taxon>
        <taxon>Liparidae</taxon>
        <taxon>Liparis</taxon>
    </lineage>
</organism>
<protein>
    <submittedName>
        <fullName evidence="1">Uncharacterized protein</fullName>
    </submittedName>
</protein>
<name>A0A4Z2GT56_9TELE</name>
<accession>A0A4Z2GT56</accession>
<keyword evidence="2" id="KW-1185">Reference proteome</keyword>
<gene>
    <name evidence="1" type="ORF">EYF80_033848</name>
</gene>
<dbReference type="AlphaFoldDB" id="A0A4Z2GT56"/>
<sequence>MLKVHVQTKRQKAIVPLTRAPPPNDGLEGDALVSHVEVVSLEEVDELLQGQLQELFVASDLLEVLHHVAVGPAPQFRGDDDGGEHKDADAVLRSELLPEEVAASLHDVRHAELVRHQQQPLHVFPSHRNGAGVRKLNDEPHHVGGHSLYDTFDKTTEGKARALVQQSLPHRRKTTYAMHLQLTRAERCSLKDDAHLHCELEAFHQDTTPSGK</sequence>
<reference evidence="1 2" key="1">
    <citation type="submission" date="2019-03" db="EMBL/GenBank/DDBJ databases">
        <title>First draft genome of Liparis tanakae, snailfish: a comprehensive survey of snailfish specific genes.</title>
        <authorList>
            <person name="Kim W."/>
            <person name="Song I."/>
            <person name="Jeong J.-H."/>
            <person name="Kim D."/>
            <person name="Kim S."/>
            <person name="Ryu S."/>
            <person name="Song J.Y."/>
            <person name="Lee S.K."/>
        </authorList>
    </citation>
    <scope>NUCLEOTIDE SEQUENCE [LARGE SCALE GENOMIC DNA]</scope>
    <source>
        <tissue evidence="1">Muscle</tissue>
    </source>
</reference>
<evidence type="ECO:0000313" key="2">
    <source>
        <dbReference type="Proteomes" id="UP000314294"/>
    </source>
</evidence>
<proteinExistence type="predicted"/>
<dbReference type="Proteomes" id="UP000314294">
    <property type="component" value="Unassembled WGS sequence"/>
</dbReference>